<sequence>MLQIFNKSVVESLISSAIIKLIKKAGSVLGTPLEVMVQRRILHKMKNIMENPDHPLHQTVLQQQSVFSQRLLQICCKTDTTGDPSCPQHQHLQRLFEETLDNMSYNI</sequence>
<gene>
    <name evidence="1" type="ORF">CHARACLAT_033313</name>
</gene>
<dbReference type="Proteomes" id="UP001352852">
    <property type="component" value="Unassembled WGS sequence"/>
</dbReference>
<proteinExistence type="predicted"/>
<comment type="caution">
    <text evidence="1">The sequence shown here is derived from an EMBL/GenBank/DDBJ whole genome shotgun (WGS) entry which is preliminary data.</text>
</comment>
<dbReference type="EMBL" id="JAHUTJ010056061">
    <property type="protein sequence ID" value="MED6285839.1"/>
    <property type="molecule type" value="Genomic_DNA"/>
</dbReference>
<evidence type="ECO:0000313" key="1">
    <source>
        <dbReference type="EMBL" id="MED6285839.1"/>
    </source>
</evidence>
<evidence type="ECO:0000313" key="2">
    <source>
        <dbReference type="Proteomes" id="UP001352852"/>
    </source>
</evidence>
<reference evidence="1 2" key="1">
    <citation type="submission" date="2021-06" db="EMBL/GenBank/DDBJ databases">
        <authorList>
            <person name="Palmer J.M."/>
        </authorList>
    </citation>
    <scope>NUCLEOTIDE SEQUENCE [LARGE SCALE GENOMIC DNA]</scope>
    <source>
        <strain evidence="1 2">CL_MEX2019</strain>
        <tissue evidence="1">Muscle</tissue>
    </source>
</reference>
<accession>A0ABU7EGR7</accession>
<organism evidence="1 2">
    <name type="scientific">Characodon lateralis</name>
    <dbReference type="NCBI Taxonomy" id="208331"/>
    <lineage>
        <taxon>Eukaryota</taxon>
        <taxon>Metazoa</taxon>
        <taxon>Chordata</taxon>
        <taxon>Craniata</taxon>
        <taxon>Vertebrata</taxon>
        <taxon>Euteleostomi</taxon>
        <taxon>Actinopterygii</taxon>
        <taxon>Neopterygii</taxon>
        <taxon>Teleostei</taxon>
        <taxon>Neoteleostei</taxon>
        <taxon>Acanthomorphata</taxon>
        <taxon>Ovalentaria</taxon>
        <taxon>Atherinomorphae</taxon>
        <taxon>Cyprinodontiformes</taxon>
        <taxon>Goodeidae</taxon>
        <taxon>Characodon</taxon>
    </lineage>
</organism>
<keyword evidence="2" id="KW-1185">Reference proteome</keyword>
<protein>
    <submittedName>
        <fullName evidence="1">Uncharacterized protein</fullName>
    </submittedName>
</protein>
<name>A0ABU7EGR7_9TELE</name>